<accession>A0A233RHX6</accession>
<keyword evidence="1" id="KW-0560">Oxidoreductase</keyword>
<dbReference type="SUPFAM" id="SSF51905">
    <property type="entry name" value="FAD/NAD(P)-binding domain"/>
    <property type="match status" value="1"/>
</dbReference>
<dbReference type="Gene3D" id="3.50.50.60">
    <property type="entry name" value="FAD/NAD(P)-binding domain"/>
    <property type="match status" value="1"/>
</dbReference>
<dbReference type="AlphaFoldDB" id="A0A233RHX6"/>
<dbReference type="GO" id="GO:0016491">
    <property type="term" value="F:oxidoreductase activity"/>
    <property type="evidence" value="ECO:0007669"/>
    <property type="project" value="UniProtKB-KW"/>
</dbReference>
<reference evidence="3 4" key="1">
    <citation type="submission" date="2017-08" db="EMBL/GenBank/DDBJ databases">
        <title>A Genome Sequence of Oceanimonas doudoroffii ATCC 27123T.</title>
        <authorList>
            <person name="Brennan M.A."/>
            <person name="Maclea K.S."/>
            <person name="Mcclelland W.D."/>
            <person name="Trachtenberg A.M."/>
        </authorList>
    </citation>
    <scope>NUCLEOTIDE SEQUENCE [LARGE SCALE GENOMIC DNA]</scope>
    <source>
        <strain evidence="3 4">ATCC 27123</strain>
    </source>
</reference>
<dbReference type="SUPFAM" id="SSF54373">
    <property type="entry name" value="FAD-linked reductases, C-terminal domain"/>
    <property type="match status" value="1"/>
</dbReference>
<dbReference type="Proteomes" id="UP000242757">
    <property type="component" value="Unassembled WGS sequence"/>
</dbReference>
<evidence type="ECO:0000313" key="4">
    <source>
        <dbReference type="Proteomes" id="UP000242757"/>
    </source>
</evidence>
<feature type="domain" description="FAD dependent oxidoreductase" evidence="2">
    <location>
        <begin position="4"/>
        <end position="343"/>
    </location>
</feature>
<comment type="caution">
    <text evidence="3">The sequence shown here is derived from an EMBL/GenBank/DDBJ whole genome shotgun (WGS) entry which is preliminary data.</text>
</comment>
<dbReference type="PANTHER" id="PTHR13847:SF287">
    <property type="entry name" value="FAD-DEPENDENT OXIDOREDUCTASE DOMAIN-CONTAINING PROTEIN 1"/>
    <property type="match status" value="1"/>
</dbReference>
<sequence length="365" mass="39481">MQEVIVIGAGVVGSAVAYGLARQGLSVTLLDEGDRALRASRGNFGLVWCQGKGFGAPAYADITARSCREWPGFAEQLQAETGIDVEYDNRGGLYFYFDVAGRDTRQQRLNAVQQQAAEAIPFSLLDREQLLETLPDLGPEVLGASFCPLDGTCDPLKLLYALLSAARRQGVSHRTRCRANRILVGQDQRLEVETTAGTLKADKVVIAAGLDSDRLAGQVGLKVPLEPVRGQIMVSARQPERLALPSLQVRQTREGTIICGDSHEHVGEDCGTTVEVMQAIAQRAVRIYPFLADIQVNRAWGALRIMTPDGLPLYEQAPMHPGIFNVSCHSGITLAAFHANQLANCIADGQLPASLASFRGDRFDV</sequence>
<dbReference type="PANTHER" id="PTHR13847">
    <property type="entry name" value="SARCOSINE DEHYDROGENASE-RELATED"/>
    <property type="match status" value="1"/>
</dbReference>
<dbReference type="Gene3D" id="3.30.9.10">
    <property type="entry name" value="D-Amino Acid Oxidase, subunit A, domain 2"/>
    <property type="match status" value="1"/>
</dbReference>
<proteinExistence type="predicted"/>
<protein>
    <recommendedName>
        <fullName evidence="2">FAD dependent oxidoreductase domain-containing protein</fullName>
    </recommendedName>
</protein>
<keyword evidence="4" id="KW-1185">Reference proteome</keyword>
<dbReference type="InterPro" id="IPR036188">
    <property type="entry name" value="FAD/NAD-bd_sf"/>
</dbReference>
<name>A0A233RHX6_9GAMM</name>
<gene>
    <name evidence="3" type="ORF">B6S08_05710</name>
</gene>
<evidence type="ECO:0000313" key="3">
    <source>
        <dbReference type="EMBL" id="OXY82996.1"/>
    </source>
</evidence>
<dbReference type="InterPro" id="IPR006076">
    <property type="entry name" value="FAD-dep_OxRdtase"/>
</dbReference>
<evidence type="ECO:0000259" key="2">
    <source>
        <dbReference type="Pfam" id="PF01266"/>
    </source>
</evidence>
<dbReference type="OrthoDB" id="6949587at2"/>
<dbReference type="EMBL" id="NBIM01000001">
    <property type="protein sequence ID" value="OXY82996.1"/>
    <property type="molecule type" value="Genomic_DNA"/>
</dbReference>
<dbReference type="Pfam" id="PF01266">
    <property type="entry name" value="DAO"/>
    <property type="match status" value="1"/>
</dbReference>
<evidence type="ECO:0000256" key="1">
    <source>
        <dbReference type="ARBA" id="ARBA00023002"/>
    </source>
</evidence>
<organism evidence="3 4">
    <name type="scientific">Oceanimonas doudoroffii</name>
    <dbReference type="NCBI Taxonomy" id="84158"/>
    <lineage>
        <taxon>Bacteria</taxon>
        <taxon>Pseudomonadati</taxon>
        <taxon>Pseudomonadota</taxon>
        <taxon>Gammaproteobacteria</taxon>
        <taxon>Aeromonadales</taxon>
        <taxon>Aeromonadaceae</taxon>
        <taxon>Oceanimonas</taxon>
    </lineage>
</organism>
<dbReference type="GO" id="GO:0005737">
    <property type="term" value="C:cytoplasm"/>
    <property type="evidence" value="ECO:0007669"/>
    <property type="project" value="TreeGrafter"/>
</dbReference>
<dbReference type="RefSeq" id="WP_094199774.1">
    <property type="nucleotide sequence ID" value="NZ_NBIM01000001.1"/>
</dbReference>